<proteinExistence type="predicted"/>
<comment type="caution">
    <text evidence="1">The sequence shown here is derived from an EMBL/GenBank/DDBJ whole genome shotgun (WGS) entry which is preliminary data.</text>
</comment>
<protein>
    <submittedName>
        <fullName evidence="1">Uncharacterized protein</fullName>
    </submittedName>
</protein>
<dbReference type="AlphaFoldDB" id="A0A1Q9CZF8"/>
<evidence type="ECO:0000313" key="2">
    <source>
        <dbReference type="Proteomes" id="UP000186817"/>
    </source>
</evidence>
<evidence type="ECO:0000313" key="1">
    <source>
        <dbReference type="EMBL" id="OLP88305.1"/>
    </source>
</evidence>
<dbReference type="OrthoDB" id="412197at2759"/>
<accession>A0A1Q9CZF8</accession>
<sequence length="268" mass="29388">MVLDLCPERYDGGKEHLLWHPEKEETQRRRWLAPDAPKPVPVKVPKAVRGATTVAPASSEHTRRTMAASFSYVVGQGPGRELSRTHASARGVAGGFKTYTNTIPKPAVKVSNMGFAAFEFSLPVQTASQFGGTETMSMFECLWARCVGLKDMGSYCKDVCVCLKTVGRWQLMVIHFTEQGRLRGDVVVVLFLNTSILFCVVHHLLPVEAARGSDFKHSSGAPGQREPVMLTRWRTSHYACGPICGLRGSTLLGDGVSITNATVHYVPR</sequence>
<reference evidence="1 2" key="1">
    <citation type="submission" date="2016-02" db="EMBL/GenBank/DDBJ databases">
        <title>Genome analysis of coral dinoflagellate symbionts highlights evolutionary adaptations to a symbiotic lifestyle.</title>
        <authorList>
            <person name="Aranda M."/>
            <person name="Li Y."/>
            <person name="Liew Y.J."/>
            <person name="Baumgarten S."/>
            <person name="Simakov O."/>
            <person name="Wilson M."/>
            <person name="Piel J."/>
            <person name="Ashoor H."/>
            <person name="Bougouffa S."/>
            <person name="Bajic V.B."/>
            <person name="Ryu T."/>
            <person name="Ravasi T."/>
            <person name="Bayer T."/>
            <person name="Micklem G."/>
            <person name="Kim H."/>
            <person name="Bhak J."/>
            <person name="Lajeunesse T.C."/>
            <person name="Voolstra C.R."/>
        </authorList>
    </citation>
    <scope>NUCLEOTIDE SEQUENCE [LARGE SCALE GENOMIC DNA]</scope>
    <source>
        <strain evidence="1 2">CCMP2467</strain>
    </source>
</reference>
<name>A0A1Q9CZF8_SYMMI</name>
<dbReference type="Proteomes" id="UP000186817">
    <property type="component" value="Unassembled WGS sequence"/>
</dbReference>
<keyword evidence="2" id="KW-1185">Reference proteome</keyword>
<gene>
    <name evidence="1" type="ORF">AK812_SmicGene30382</name>
</gene>
<dbReference type="EMBL" id="LSRX01000820">
    <property type="protein sequence ID" value="OLP88305.1"/>
    <property type="molecule type" value="Genomic_DNA"/>
</dbReference>
<organism evidence="1 2">
    <name type="scientific">Symbiodinium microadriaticum</name>
    <name type="common">Dinoflagellate</name>
    <name type="synonym">Zooxanthella microadriatica</name>
    <dbReference type="NCBI Taxonomy" id="2951"/>
    <lineage>
        <taxon>Eukaryota</taxon>
        <taxon>Sar</taxon>
        <taxon>Alveolata</taxon>
        <taxon>Dinophyceae</taxon>
        <taxon>Suessiales</taxon>
        <taxon>Symbiodiniaceae</taxon>
        <taxon>Symbiodinium</taxon>
    </lineage>
</organism>